<evidence type="ECO:0000313" key="3">
    <source>
        <dbReference type="Proteomes" id="UP000073492"/>
    </source>
</evidence>
<evidence type="ECO:0000313" key="2">
    <source>
        <dbReference type="EMBL" id="KXT13197.1"/>
    </source>
</evidence>
<organism evidence="2 3">
    <name type="scientific">Pseudocercospora musae</name>
    <dbReference type="NCBI Taxonomy" id="113226"/>
    <lineage>
        <taxon>Eukaryota</taxon>
        <taxon>Fungi</taxon>
        <taxon>Dikarya</taxon>
        <taxon>Ascomycota</taxon>
        <taxon>Pezizomycotina</taxon>
        <taxon>Dothideomycetes</taxon>
        <taxon>Dothideomycetidae</taxon>
        <taxon>Mycosphaerellales</taxon>
        <taxon>Mycosphaerellaceae</taxon>
        <taxon>Pseudocercospora</taxon>
    </lineage>
</organism>
<accession>A0A139IEK2</accession>
<dbReference type="EMBL" id="LFZO01000125">
    <property type="protein sequence ID" value="KXT13197.1"/>
    <property type="molecule type" value="Genomic_DNA"/>
</dbReference>
<comment type="caution">
    <text evidence="2">The sequence shown here is derived from an EMBL/GenBank/DDBJ whole genome shotgun (WGS) entry which is preliminary data.</text>
</comment>
<name>A0A139IEK2_9PEZI</name>
<sequence>MFRSLLALFCLVALAFAAAAPMNQQSCKSTDHGLVINYDISIGRYYMKSKCDAAIQGLKKSGALPSMVRCNADSRGMTKMTFNAMRNRQGKINRTLNGVWTAIRDNGGFNCRGH</sequence>
<feature type="signal peptide" evidence="1">
    <location>
        <begin position="1"/>
        <end position="19"/>
    </location>
</feature>
<proteinExistence type="predicted"/>
<feature type="chain" id="PRO_5007297409" evidence="1">
    <location>
        <begin position="20"/>
        <end position="114"/>
    </location>
</feature>
<dbReference type="Proteomes" id="UP000073492">
    <property type="component" value="Unassembled WGS sequence"/>
</dbReference>
<evidence type="ECO:0000256" key="1">
    <source>
        <dbReference type="SAM" id="SignalP"/>
    </source>
</evidence>
<gene>
    <name evidence="2" type="ORF">AC579_2585</name>
</gene>
<keyword evidence="3" id="KW-1185">Reference proteome</keyword>
<keyword evidence="1" id="KW-0732">Signal</keyword>
<protein>
    <submittedName>
        <fullName evidence="2">Uncharacterized protein</fullName>
    </submittedName>
</protein>
<dbReference type="AlphaFoldDB" id="A0A139IEK2"/>
<reference evidence="2 3" key="1">
    <citation type="submission" date="2015-07" db="EMBL/GenBank/DDBJ databases">
        <title>Comparative genomics of the Sigatoka disease complex on banana suggests a link between parallel evolutionary changes in Pseudocercospora fijiensis and Pseudocercospora eumusae and increased virulence on the banana host.</title>
        <authorList>
            <person name="Chang T.-C."/>
            <person name="Salvucci A."/>
            <person name="Crous P.W."/>
            <person name="Stergiopoulos I."/>
        </authorList>
    </citation>
    <scope>NUCLEOTIDE SEQUENCE [LARGE SCALE GENOMIC DNA]</scope>
    <source>
        <strain evidence="2 3">CBS 116634</strain>
    </source>
</reference>
<dbReference type="OrthoDB" id="3636867at2759"/>